<dbReference type="PANTHER" id="PTHR43298">
    <property type="entry name" value="MULTIDRUG RESISTANCE PROTEIN NORM-RELATED"/>
    <property type="match status" value="1"/>
</dbReference>
<dbReference type="GO" id="GO:0005886">
    <property type="term" value="C:plasma membrane"/>
    <property type="evidence" value="ECO:0007669"/>
    <property type="project" value="UniProtKB-SubCell"/>
</dbReference>
<evidence type="ECO:0000256" key="8">
    <source>
        <dbReference type="ARBA" id="ARBA00023136"/>
    </source>
</evidence>
<evidence type="ECO:0000256" key="3">
    <source>
        <dbReference type="ARBA" id="ARBA00022449"/>
    </source>
</evidence>
<feature type="transmembrane region" description="Helical" evidence="10">
    <location>
        <begin position="200"/>
        <end position="223"/>
    </location>
</feature>
<keyword evidence="7" id="KW-0406">Ion transport</keyword>
<evidence type="ECO:0000256" key="2">
    <source>
        <dbReference type="ARBA" id="ARBA00022448"/>
    </source>
</evidence>
<dbReference type="GO" id="GO:0042910">
    <property type="term" value="F:xenobiotic transmembrane transporter activity"/>
    <property type="evidence" value="ECO:0007669"/>
    <property type="project" value="InterPro"/>
</dbReference>
<dbReference type="InterPro" id="IPR002528">
    <property type="entry name" value="MATE_fam"/>
</dbReference>
<accession>A0A0C1TVN9</accession>
<gene>
    <name evidence="11" type="ORF">SE37_12815</name>
</gene>
<evidence type="ECO:0000256" key="7">
    <source>
        <dbReference type="ARBA" id="ARBA00023065"/>
    </source>
</evidence>
<dbReference type="CDD" id="cd13137">
    <property type="entry name" value="MATE_NorM_like"/>
    <property type="match status" value="1"/>
</dbReference>
<dbReference type="GO" id="GO:0015297">
    <property type="term" value="F:antiporter activity"/>
    <property type="evidence" value="ECO:0007669"/>
    <property type="project" value="UniProtKB-KW"/>
</dbReference>
<feature type="transmembrane region" description="Helical" evidence="10">
    <location>
        <begin position="418"/>
        <end position="440"/>
    </location>
</feature>
<dbReference type="GO" id="GO:0006811">
    <property type="term" value="P:monoatomic ion transport"/>
    <property type="evidence" value="ECO:0007669"/>
    <property type="project" value="UniProtKB-KW"/>
</dbReference>
<keyword evidence="8 10" id="KW-0472">Membrane</keyword>
<name>A0A0C1TVN9_9BACT</name>
<organism evidence="11 12">
    <name type="scientific">Geobacter soli</name>
    <dbReference type="NCBI Taxonomy" id="1510391"/>
    <lineage>
        <taxon>Bacteria</taxon>
        <taxon>Pseudomonadati</taxon>
        <taxon>Thermodesulfobacteriota</taxon>
        <taxon>Desulfuromonadia</taxon>
        <taxon>Geobacterales</taxon>
        <taxon>Geobacteraceae</taxon>
        <taxon>Geobacter</taxon>
    </lineage>
</organism>
<comment type="subcellular location">
    <subcellularLocation>
        <location evidence="1">Cell membrane</location>
        <topology evidence="1">Multi-pass membrane protein</topology>
    </subcellularLocation>
</comment>
<dbReference type="RefSeq" id="WP_039646928.1">
    <property type="nucleotide sequence ID" value="NZ_JXBL01000001.1"/>
</dbReference>
<keyword evidence="2" id="KW-0813">Transport</keyword>
<feature type="transmembrane region" description="Helical" evidence="10">
    <location>
        <begin position="65"/>
        <end position="88"/>
    </location>
</feature>
<keyword evidence="5 10" id="KW-0812">Transmembrane</keyword>
<feature type="transmembrane region" description="Helical" evidence="10">
    <location>
        <begin position="362"/>
        <end position="384"/>
    </location>
</feature>
<dbReference type="Pfam" id="PF01554">
    <property type="entry name" value="MatE"/>
    <property type="match status" value="2"/>
</dbReference>
<dbReference type="Proteomes" id="UP000031433">
    <property type="component" value="Unassembled WGS sequence"/>
</dbReference>
<proteinExistence type="predicted"/>
<evidence type="ECO:0000313" key="11">
    <source>
        <dbReference type="EMBL" id="KIE43448.1"/>
    </source>
</evidence>
<evidence type="ECO:0000256" key="6">
    <source>
        <dbReference type="ARBA" id="ARBA00022989"/>
    </source>
</evidence>
<keyword evidence="3" id="KW-0050">Antiport</keyword>
<feature type="transmembrane region" description="Helical" evidence="10">
    <location>
        <begin position="176"/>
        <end position="194"/>
    </location>
</feature>
<protein>
    <recommendedName>
        <fullName evidence="9">Multidrug-efflux transporter</fullName>
    </recommendedName>
</protein>
<evidence type="ECO:0000256" key="1">
    <source>
        <dbReference type="ARBA" id="ARBA00004651"/>
    </source>
</evidence>
<feature type="transmembrane region" description="Helical" evidence="10">
    <location>
        <begin position="289"/>
        <end position="311"/>
    </location>
</feature>
<feature type="transmembrane region" description="Helical" evidence="10">
    <location>
        <begin position="100"/>
        <end position="122"/>
    </location>
</feature>
<dbReference type="InterPro" id="IPR050222">
    <property type="entry name" value="MATE_MdtK"/>
</dbReference>
<evidence type="ECO:0000256" key="9">
    <source>
        <dbReference type="ARBA" id="ARBA00031636"/>
    </source>
</evidence>
<sequence length="452" mass="49167">MTRRGFRARYARERSKRVSIRRNVMNLSLPVLLSSLFQRLVAIVDIFLVGGLGAAAIAATGLGQLLVFVTMTVFWGLATGTTVVIAHLRGAGQRREARRAAFAACLACAGMTAAASALGWCFSDDLAAFLGARDDVLHLAAGYTRLVFLYLAFTTGLNILSAIMHGIGNTRTPMQAIILVNILHVLIAWPLIYGKLGLPALGVTGAAIAINASEAIGFLYLLVQALRLDYIRIGRPDTGLMGRIWRVGWPVALERIAQQGGQLFYSKFIIGYGTAAYAAHQIGLSIESLSFMPGAGMGIAAATLMGQALGAKKYRRARISHREALRLAVIVMGTMAAVFLTVPGPLIGLFTRDPAVIENGIVFLRLVAFAQVPLAISFVYAGSLRGTGDTFYVFLVTLGVMWGVRVFLSWVASDWLHLSLYAVWGVFVIDWYVRAAAFWWRYRRRDLHAVII</sequence>
<evidence type="ECO:0000256" key="4">
    <source>
        <dbReference type="ARBA" id="ARBA00022475"/>
    </source>
</evidence>
<dbReference type="PANTHER" id="PTHR43298:SF2">
    <property type="entry name" value="FMN_FAD EXPORTER YEEO-RELATED"/>
    <property type="match status" value="1"/>
</dbReference>
<evidence type="ECO:0000313" key="12">
    <source>
        <dbReference type="Proteomes" id="UP000031433"/>
    </source>
</evidence>
<feature type="transmembrane region" description="Helical" evidence="10">
    <location>
        <begin position="142"/>
        <end position="164"/>
    </location>
</feature>
<dbReference type="EMBL" id="JXBL01000001">
    <property type="protein sequence ID" value="KIE43448.1"/>
    <property type="molecule type" value="Genomic_DNA"/>
</dbReference>
<dbReference type="AlphaFoldDB" id="A0A0C1TVN9"/>
<dbReference type="PIRSF" id="PIRSF006603">
    <property type="entry name" value="DinF"/>
    <property type="match status" value="1"/>
</dbReference>
<reference evidence="11 12" key="1">
    <citation type="submission" date="2015-01" db="EMBL/GenBank/DDBJ databases">
        <title>Genome sequence of the anaerobic bacterium Geobacter soli GSS01, a dissimilatory Fe(III) reducer from soil.</title>
        <authorList>
            <person name="Yang G."/>
            <person name="Zhou S."/>
        </authorList>
    </citation>
    <scope>NUCLEOTIDE SEQUENCE [LARGE SCALE GENOMIC DNA]</scope>
    <source>
        <strain evidence="11 12">GSS01</strain>
    </source>
</reference>
<keyword evidence="12" id="KW-1185">Reference proteome</keyword>
<dbReference type="NCBIfam" id="TIGR00797">
    <property type="entry name" value="matE"/>
    <property type="match status" value="1"/>
</dbReference>
<evidence type="ECO:0000256" key="10">
    <source>
        <dbReference type="SAM" id="Phobius"/>
    </source>
</evidence>
<feature type="transmembrane region" description="Helical" evidence="10">
    <location>
        <begin position="264"/>
        <end position="283"/>
    </location>
</feature>
<evidence type="ECO:0000256" key="5">
    <source>
        <dbReference type="ARBA" id="ARBA00022692"/>
    </source>
</evidence>
<keyword evidence="4" id="KW-1003">Cell membrane</keyword>
<comment type="caution">
    <text evidence="11">The sequence shown here is derived from an EMBL/GenBank/DDBJ whole genome shotgun (WGS) entry which is preliminary data.</text>
</comment>
<keyword evidence="6 10" id="KW-1133">Transmembrane helix</keyword>
<feature type="transmembrane region" description="Helical" evidence="10">
    <location>
        <begin position="391"/>
        <end position="412"/>
    </location>
</feature>
<feature type="transmembrane region" description="Helical" evidence="10">
    <location>
        <begin position="323"/>
        <end position="342"/>
    </location>
</feature>
<dbReference type="InterPro" id="IPR048279">
    <property type="entry name" value="MdtK-like"/>
</dbReference>